<dbReference type="Proteomes" id="UP000239997">
    <property type="component" value="Unassembled WGS sequence"/>
</dbReference>
<feature type="transmembrane region" description="Helical" evidence="1">
    <location>
        <begin position="12"/>
        <end position="33"/>
    </location>
</feature>
<keyword evidence="5" id="KW-1185">Reference proteome</keyword>
<sequence>MLLYSNSYNLLMYLHLGTVVPCIFLGAYLLFFRKGNSLHKVLGKIYMTLMMITAIVSLFLPALVGPQLLNHFGWIHLFSFLTLYSIPTALIAIKKGNVRKHKIKMIMLYVGAIMIAGGFTLVPGRYLHGVFFG</sequence>
<dbReference type="OrthoDB" id="6385003at2"/>
<dbReference type="EMBL" id="PVNA01000005">
    <property type="protein sequence ID" value="PRX12839.1"/>
    <property type="molecule type" value="Genomic_DNA"/>
</dbReference>
<dbReference type="InterPro" id="IPR018750">
    <property type="entry name" value="DUF2306_membrane"/>
</dbReference>
<feature type="transmembrane region" description="Helical" evidence="1">
    <location>
        <begin position="45"/>
        <end position="65"/>
    </location>
</feature>
<evidence type="ECO:0000256" key="1">
    <source>
        <dbReference type="SAM" id="Phobius"/>
    </source>
</evidence>
<dbReference type="EMBL" id="JPJI01000032">
    <property type="protein sequence ID" value="KEZ92932.1"/>
    <property type="molecule type" value="Genomic_DNA"/>
</dbReference>
<feature type="transmembrane region" description="Helical" evidence="1">
    <location>
        <begin position="105"/>
        <end position="127"/>
    </location>
</feature>
<reference evidence="2 4" key="1">
    <citation type="submission" date="2014-07" db="EMBL/GenBank/DDBJ databases">
        <title>Draft genome sequence of Nonlabens ulvanivorans, an ulvan degrading bacterium.</title>
        <authorList>
            <person name="Kopel M."/>
            <person name="Helbert W."/>
            <person name="Henrissat B."/>
            <person name="Doniger T."/>
            <person name="Banin E."/>
        </authorList>
    </citation>
    <scope>NUCLEOTIDE SEQUENCE [LARGE SCALE GENOMIC DNA]</scope>
    <source>
        <strain evidence="2 4">PLR</strain>
    </source>
</reference>
<accession>A0A084JVE8</accession>
<keyword evidence="1" id="KW-0812">Transmembrane</keyword>
<keyword evidence="1" id="KW-0472">Membrane</keyword>
<reference evidence="3 5" key="2">
    <citation type="submission" date="2018-03" db="EMBL/GenBank/DDBJ databases">
        <title>Genomic Encyclopedia of Archaeal and Bacterial Type Strains, Phase II (KMG-II): from individual species to whole genera.</title>
        <authorList>
            <person name="Goeker M."/>
        </authorList>
    </citation>
    <scope>NUCLEOTIDE SEQUENCE [LARGE SCALE GENOMIC DNA]</scope>
    <source>
        <strain evidence="3 5">DSM 22727</strain>
    </source>
</reference>
<name>A0A084JVE8_NONUL</name>
<dbReference type="RefSeq" id="WP_036584367.1">
    <property type="nucleotide sequence ID" value="NZ_JPJI01000032.1"/>
</dbReference>
<evidence type="ECO:0000313" key="5">
    <source>
        <dbReference type="Proteomes" id="UP000239997"/>
    </source>
</evidence>
<dbReference type="AlphaFoldDB" id="A0A084JVE8"/>
<evidence type="ECO:0000313" key="4">
    <source>
        <dbReference type="Proteomes" id="UP000028531"/>
    </source>
</evidence>
<comment type="caution">
    <text evidence="2">The sequence shown here is derived from an EMBL/GenBank/DDBJ whole genome shotgun (WGS) entry which is preliminary data.</text>
</comment>
<dbReference type="Proteomes" id="UP000028531">
    <property type="component" value="Unassembled WGS sequence"/>
</dbReference>
<evidence type="ECO:0000313" key="3">
    <source>
        <dbReference type="EMBL" id="PRX12839.1"/>
    </source>
</evidence>
<keyword evidence="1" id="KW-1133">Transmembrane helix</keyword>
<feature type="transmembrane region" description="Helical" evidence="1">
    <location>
        <begin position="71"/>
        <end position="93"/>
    </location>
</feature>
<dbReference type="Pfam" id="PF10067">
    <property type="entry name" value="DUF2306"/>
    <property type="match status" value="1"/>
</dbReference>
<evidence type="ECO:0000313" key="2">
    <source>
        <dbReference type="EMBL" id="KEZ92932.1"/>
    </source>
</evidence>
<gene>
    <name evidence="2" type="ORF">IL45_12445</name>
    <name evidence="3" type="ORF">LY02_02491</name>
</gene>
<proteinExistence type="predicted"/>
<organism evidence="2 4">
    <name type="scientific">Nonlabens ulvanivorans</name>
    <name type="common">Persicivirga ulvanivorans</name>
    <dbReference type="NCBI Taxonomy" id="906888"/>
    <lineage>
        <taxon>Bacteria</taxon>
        <taxon>Pseudomonadati</taxon>
        <taxon>Bacteroidota</taxon>
        <taxon>Flavobacteriia</taxon>
        <taxon>Flavobacteriales</taxon>
        <taxon>Flavobacteriaceae</taxon>
        <taxon>Nonlabens</taxon>
    </lineage>
</organism>
<protein>
    <submittedName>
        <fullName evidence="3">Membrane protein</fullName>
    </submittedName>
</protein>